<organism evidence="2 3">
    <name type="scientific">Trichonephila clavata</name>
    <name type="common">Joro spider</name>
    <name type="synonym">Nephila clavata</name>
    <dbReference type="NCBI Taxonomy" id="2740835"/>
    <lineage>
        <taxon>Eukaryota</taxon>
        <taxon>Metazoa</taxon>
        <taxon>Ecdysozoa</taxon>
        <taxon>Arthropoda</taxon>
        <taxon>Chelicerata</taxon>
        <taxon>Arachnida</taxon>
        <taxon>Araneae</taxon>
        <taxon>Araneomorphae</taxon>
        <taxon>Entelegynae</taxon>
        <taxon>Araneoidea</taxon>
        <taxon>Nephilidae</taxon>
        <taxon>Trichonephila</taxon>
    </lineage>
</organism>
<feature type="domain" description="DUF4817" evidence="1">
    <location>
        <begin position="1"/>
        <end position="44"/>
    </location>
</feature>
<sequence length="177" mass="20215">MYGRCNGNALPTARDYARRYPFRRPPDVNFIRRLVDRLRNTGSVWPSANLHDTGRLQSGLMVVQADAILYRVEETPEVSTRALARETTSSQSTVYRLFRPEKLYPFRYTTVQGLKPDDYQKRVAFCVWLLQQHITDNGFIGLILWTDEGTASGMEDNATHYALNSNANGKVQACYSD</sequence>
<evidence type="ECO:0000313" key="2">
    <source>
        <dbReference type="EMBL" id="GFR18331.1"/>
    </source>
</evidence>
<dbReference type="EMBL" id="BMAO01007766">
    <property type="protein sequence ID" value="GFR18331.1"/>
    <property type="molecule type" value="Genomic_DNA"/>
</dbReference>
<dbReference type="AlphaFoldDB" id="A0A8X6H6S8"/>
<dbReference type="Pfam" id="PF16087">
    <property type="entry name" value="DUF4817"/>
    <property type="match status" value="1"/>
</dbReference>
<gene>
    <name evidence="2" type="primary">AVEN_230680_1</name>
    <name evidence="2" type="ORF">TNCT_619011</name>
</gene>
<evidence type="ECO:0000313" key="3">
    <source>
        <dbReference type="Proteomes" id="UP000887116"/>
    </source>
</evidence>
<dbReference type="Proteomes" id="UP000887116">
    <property type="component" value="Unassembled WGS sequence"/>
</dbReference>
<keyword evidence="3" id="KW-1185">Reference proteome</keyword>
<dbReference type="PANTHER" id="PTHR47326">
    <property type="entry name" value="TRANSPOSABLE ELEMENT TC3 TRANSPOSASE-LIKE PROTEIN"/>
    <property type="match status" value="1"/>
</dbReference>
<name>A0A8X6H6S8_TRICU</name>
<proteinExistence type="predicted"/>
<protein>
    <submittedName>
        <fullName evidence="2">DUF4817 domain-containing protein</fullName>
    </submittedName>
</protein>
<reference evidence="2" key="1">
    <citation type="submission" date="2020-07" db="EMBL/GenBank/DDBJ databases">
        <title>Multicomponent nature underlies the extraordinary mechanical properties of spider dragline silk.</title>
        <authorList>
            <person name="Kono N."/>
            <person name="Nakamura H."/>
            <person name="Mori M."/>
            <person name="Yoshida Y."/>
            <person name="Ohtoshi R."/>
            <person name="Malay A.D."/>
            <person name="Moran D.A.P."/>
            <person name="Tomita M."/>
            <person name="Numata K."/>
            <person name="Arakawa K."/>
        </authorList>
    </citation>
    <scope>NUCLEOTIDE SEQUENCE</scope>
</reference>
<accession>A0A8X6H6S8</accession>
<dbReference type="InterPro" id="IPR032135">
    <property type="entry name" value="DUF4817"/>
</dbReference>
<dbReference type="OrthoDB" id="6425040at2759"/>
<evidence type="ECO:0000259" key="1">
    <source>
        <dbReference type="Pfam" id="PF16087"/>
    </source>
</evidence>
<dbReference type="PANTHER" id="PTHR47326:SF1">
    <property type="entry name" value="HTH PSQ-TYPE DOMAIN-CONTAINING PROTEIN"/>
    <property type="match status" value="1"/>
</dbReference>
<comment type="caution">
    <text evidence="2">The sequence shown here is derived from an EMBL/GenBank/DDBJ whole genome shotgun (WGS) entry which is preliminary data.</text>
</comment>